<dbReference type="Pfam" id="PF03453">
    <property type="entry name" value="MoeA_N"/>
    <property type="match status" value="1"/>
</dbReference>
<evidence type="ECO:0000256" key="7">
    <source>
        <dbReference type="ARBA" id="ARBA00022505"/>
    </source>
</evidence>
<evidence type="ECO:0000313" key="15">
    <source>
        <dbReference type="EMBL" id="SFI93480.1"/>
    </source>
</evidence>
<dbReference type="Gene3D" id="2.40.340.10">
    <property type="entry name" value="MoeA, C-terminal, domain IV"/>
    <property type="match status" value="1"/>
</dbReference>
<evidence type="ECO:0000256" key="9">
    <source>
        <dbReference type="ARBA" id="ARBA00022723"/>
    </source>
</evidence>
<dbReference type="STRING" id="1884381.SAMN05518846_101555"/>
<dbReference type="InterPro" id="IPR001453">
    <property type="entry name" value="MoaB/Mog_dom"/>
</dbReference>
<evidence type="ECO:0000256" key="4">
    <source>
        <dbReference type="ARBA" id="ARBA00010763"/>
    </source>
</evidence>
<evidence type="ECO:0000256" key="6">
    <source>
        <dbReference type="ARBA" id="ARBA00021108"/>
    </source>
</evidence>
<dbReference type="UniPathway" id="UPA00344"/>
<evidence type="ECO:0000259" key="14">
    <source>
        <dbReference type="SMART" id="SM00852"/>
    </source>
</evidence>
<dbReference type="CDD" id="cd00887">
    <property type="entry name" value="MoeA"/>
    <property type="match status" value="1"/>
</dbReference>
<dbReference type="NCBIfam" id="NF045515">
    <property type="entry name" value="Glp_gephyrin"/>
    <property type="match status" value="1"/>
</dbReference>
<dbReference type="InterPro" id="IPR038987">
    <property type="entry name" value="MoeA-like"/>
</dbReference>
<dbReference type="SUPFAM" id="SSF63867">
    <property type="entry name" value="MoeA C-terminal domain-like"/>
    <property type="match status" value="1"/>
</dbReference>
<comment type="cofactor">
    <cofactor evidence="1 13">
        <name>Mg(2+)</name>
        <dbReference type="ChEBI" id="CHEBI:18420"/>
    </cofactor>
</comment>
<comment type="pathway">
    <text evidence="3 13">Cofactor biosynthesis; molybdopterin biosynthesis.</text>
</comment>
<dbReference type="GO" id="GO:0061599">
    <property type="term" value="F:molybdopterin molybdotransferase activity"/>
    <property type="evidence" value="ECO:0007669"/>
    <property type="project" value="UniProtKB-UniRule"/>
</dbReference>
<evidence type="ECO:0000313" key="16">
    <source>
        <dbReference type="Proteomes" id="UP000198915"/>
    </source>
</evidence>
<dbReference type="FunFam" id="2.170.190.11:FF:000001">
    <property type="entry name" value="Molybdopterin molybdenumtransferase"/>
    <property type="match status" value="1"/>
</dbReference>
<dbReference type="InterPro" id="IPR036688">
    <property type="entry name" value="MoeA_C_domain_IV_sf"/>
</dbReference>
<keyword evidence="7 13" id="KW-0500">Molybdenum</keyword>
<evidence type="ECO:0000256" key="3">
    <source>
        <dbReference type="ARBA" id="ARBA00005046"/>
    </source>
</evidence>
<gene>
    <name evidence="15" type="ORF">SAMN05518846_101555</name>
</gene>
<keyword evidence="16" id="KW-1185">Reference proteome</keyword>
<dbReference type="AlphaFoldDB" id="A0A1I3M9H7"/>
<dbReference type="Pfam" id="PF03454">
    <property type="entry name" value="MoeA_C"/>
    <property type="match status" value="1"/>
</dbReference>
<dbReference type="PANTHER" id="PTHR10192:SF5">
    <property type="entry name" value="GEPHYRIN"/>
    <property type="match status" value="1"/>
</dbReference>
<dbReference type="EC" id="2.10.1.1" evidence="5 13"/>
<comment type="function">
    <text evidence="2 13">Catalyzes the insertion of molybdate into adenylated molybdopterin with the concomitant release of AMP.</text>
</comment>
<dbReference type="GO" id="GO:0006777">
    <property type="term" value="P:Mo-molybdopterin cofactor biosynthetic process"/>
    <property type="evidence" value="ECO:0007669"/>
    <property type="project" value="UniProtKB-UniRule"/>
</dbReference>
<dbReference type="SUPFAM" id="SSF63882">
    <property type="entry name" value="MoeA N-terminal region -like"/>
    <property type="match status" value="1"/>
</dbReference>
<dbReference type="RefSeq" id="WP_092266417.1">
    <property type="nucleotide sequence ID" value="NZ_BJOE01000070.1"/>
</dbReference>
<dbReference type="PANTHER" id="PTHR10192">
    <property type="entry name" value="MOLYBDOPTERIN BIOSYNTHESIS PROTEIN"/>
    <property type="match status" value="1"/>
</dbReference>
<evidence type="ECO:0000256" key="12">
    <source>
        <dbReference type="ARBA" id="ARBA00047317"/>
    </source>
</evidence>
<evidence type="ECO:0000256" key="8">
    <source>
        <dbReference type="ARBA" id="ARBA00022679"/>
    </source>
</evidence>
<dbReference type="InterPro" id="IPR005110">
    <property type="entry name" value="MoeA_linker/N"/>
</dbReference>
<comment type="catalytic activity">
    <reaction evidence="12">
        <text>adenylyl-molybdopterin + molybdate = Mo-molybdopterin + AMP + H(+)</text>
        <dbReference type="Rhea" id="RHEA:35047"/>
        <dbReference type="ChEBI" id="CHEBI:15378"/>
        <dbReference type="ChEBI" id="CHEBI:36264"/>
        <dbReference type="ChEBI" id="CHEBI:62727"/>
        <dbReference type="ChEBI" id="CHEBI:71302"/>
        <dbReference type="ChEBI" id="CHEBI:456215"/>
        <dbReference type="EC" id="2.10.1.1"/>
    </reaction>
</comment>
<accession>A0A1I3M9H7</accession>
<keyword evidence="8 13" id="KW-0808">Transferase</keyword>
<dbReference type="EMBL" id="FORT01000001">
    <property type="protein sequence ID" value="SFI93480.1"/>
    <property type="molecule type" value="Genomic_DNA"/>
</dbReference>
<evidence type="ECO:0000256" key="11">
    <source>
        <dbReference type="ARBA" id="ARBA00023150"/>
    </source>
</evidence>
<evidence type="ECO:0000256" key="10">
    <source>
        <dbReference type="ARBA" id="ARBA00022842"/>
    </source>
</evidence>
<evidence type="ECO:0000256" key="1">
    <source>
        <dbReference type="ARBA" id="ARBA00001946"/>
    </source>
</evidence>
<dbReference type="GO" id="GO:0005829">
    <property type="term" value="C:cytosol"/>
    <property type="evidence" value="ECO:0007669"/>
    <property type="project" value="TreeGrafter"/>
</dbReference>
<proteinExistence type="inferred from homology"/>
<dbReference type="FunFam" id="3.40.980.10:FF:000004">
    <property type="entry name" value="Molybdopterin molybdenumtransferase"/>
    <property type="match status" value="1"/>
</dbReference>
<dbReference type="InterPro" id="IPR005111">
    <property type="entry name" value="MoeA_C_domain_IV"/>
</dbReference>
<dbReference type="InterPro" id="IPR036135">
    <property type="entry name" value="MoeA_linker/N_sf"/>
</dbReference>
<dbReference type="Pfam" id="PF00994">
    <property type="entry name" value="MoCF_biosynth"/>
    <property type="match status" value="1"/>
</dbReference>
<dbReference type="Gene3D" id="3.90.105.10">
    <property type="entry name" value="Molybdopterin biosynthesis moea protein, domain 2"/>
    <property type="match status" value="1"/>
</dbReference>
<keyword evidence="11 13" id="KW-0501">Molybdenum cofactor biosynthesis</keyword>
<feature type="domain" description="MoaB/Mog" evidence="14">
    <location>
        <begin position="188"/>
        <end position="326"/>
    </location>
</feature>
<sequence>MRFSRQMITVEDALHRLLERLGKQGSEEVHIGEAYGRTLACDMYATEDLPHFDRSPLDGFAVRAIDTVAASPDQPVRLKVVETIAAGDVPTVALAEGCASRIMTGAMLPAGADAIIMFEQTQQPAAIAAEVGIRRSLKPGENVSRRGEEIRQGTIIAREGENINAGTMAILATFGYAHVPVVRKPRIGLLSTGVELLDVDQPLIPGKIRNSNTLMLSALIAEAGGIPLLFPNMPDDLEVAKGTLTEHLKLVDVLVTSGGVSVGDYDVMAALTDEPEAELLFNRIAMRPGSPTTSLMLQGKPIIALSGNPGACFLGFELFVRPTILSLSGRQEVRKRTIQAKLAISYTKPCPYPRYLRGWLVEEEGVLYAQPDFNEKAGNLGTLKNSECFIIIPAGGSGKQAGELVEVLSHTMPSWKVREGKRL</sequence>
<dbReference type="Gene3D" id="3.40.980.10">
    <property type="entry name" value="MoaB/Mog-like domain"/>
    <property type="match status" value="1"/>
</dbReference>
<comment type="similarity">
    <text evidence="4 13">Belongs to the MoeA family.</text>
</comment>
<dbReference type="InterPro" id="IPR036425">
    <property type="entry name" value="MoaB/Mog-like_dom_sf"/>
</dbReference>
<name>A0A1I3M9H7_9BACL</name>
<protein>
    <recommendedName>
        <fullName evidence="6 13">Molybdopterin molybdenumtransferase</fullName>
        <ecNumber evidence="5 13">2.10.1.1</ecNumber>
    </recommendedName>
</protein>
<keyword evidence="9 13" id="KW-0479">Metal-binding</keyword>
<dbReference type="SMART" id="SM00852">
    <property type="entry name" value="MoCF_biosynth"/>
    <property type="match status" value="1"/>
</dbReference>
<reference evidence="16" key="1">
    <citation type="submission" date="2016-10" db="EMBL/GenBank/DDBJ databases">
        <authorList>
            <person name="Varghese N."/>
            <person name="Submissions S."/>
        </authorList>
    </citation>
    <scope>NUCLEOTIDE SEQUENCE [LARGE SCALE GENOMIC DNA]</scope>
    <source>
        <strain evidence="16">OK042</strain>
    </source>
</reference>
<keyword evidence="10 13" id="KW-0460">Magnesium</keyword>
<evidence type="ECO:0000256" key="13">
    <source>
        <dbReference type="RuleBase" id="RU365090"/>
    </source>
</evidence>
<dbReference type="SUPFAM" id="SSF53218">
    <property type="entry name" value="Molybdenum cofactor biosynthesis proteins"/>
    <property type="match status" value="1"/>
</dbReference>
<dbReference type="Gene3D" id="2.170.190.11">
    <property type="entry name" value="Molybdopterin biosynthesis moea protein, domain 3"/>
    <property type="match status" value="1"/>
</dbReference>
<evidence type="ECO:0000256" key="5">
    <source>
        <dbReference type="ARBA" id="ARBA00013269"/>
    </source>
</evidence>
<organism evidence="15 16">
    <name type="scientific">Brevibacillus centrosporus</name>
    <dbReference type="NCBI Taxonomy" id="54910"/>
    <lineage>
        <taxon>Bacteria</taxon>
        <taxon>Bacillati</taxon>
        <taxon>Bacillota</taxon>
        <taxon>Bacilli</taxon>
        <taxon>Bacillales</taxon>
        <taxon>Paenibacillaceae</taxon>
        <taxon>Brevibacillus</taxon>
    </lineage>
</organism>
<dbReference type="Proteomes" id="UP000198915">
    <property type="component" value="Unassembled WGS sequence"/>
</dbReference>
<evidence type="ECO:0000256" key="2">
    <source>
        <dbReference type="ARBA" id="ARBA00002901"/>
    </source>
</evidence>
<dbReference type="GO" id="GO:0046872">
    <property type="term" value="F:metal ion binding"/>
    <property type="evidence" value="ECO:0007669"/>
    <property type="project" value="UniProtKB-UniRule"/>
</dbReference>